<dbReference type="PANTHER" id="PTHR43179:SF12">
    <property type="entry name" value="GALACTOFURANOSYLTRANSFERASE GLFT2"/>
    <property type="match status" value="1"/>
</dbReference>
<keyword evidence="3" id="KW-0328">Glycosyltransferase</keyword>
<reference evidence="6 7" key="1">
    <citation type="submission" date="2018-09" db="EMBL/GenBank/DDBJ databases">
        <authorList>
            <person name="Li J."/>
        </authorList>
    </citation>
    <scope>NUCLEOTIDE SEQUENCE [LARGE SCALE GENOMIC DNA]</scope>
    <source>
        <strain evidence="6 7">2129</strain>
    </source>
</reference>
<comment type="pathway">
    <text evidence="1">Cell wall biogenesis; cell wall polysaccharide biosynthesis.</text>
</comment>
<dbReference type="PANTHER" id="PTHR43179">
    <property type="entry name" value="RHAMNOSYLTRANSFERASE WBBL"/>
    <property type="match status" value="1"/>
</dbReference>
<evidence type="ECO:0000259" key="5">
    <source>
        <dbReference type="Pfam" id="PF00535"/>
    </source>
</evidence>
<dbReference type="Pfam" id="PF00535">
    <property type="entry name" value="Glycos_transf_2"/>
    <property type="match status" value="1"/>
</dbReference>
<dbReference type="SUPFAM" id="SSF53448">
    <property type="entry name" value="Nucleotide-diphospho-sugar transferases"/>
    <property type="match status" value="1"/>
</dbReference>
<accession>A0ABM6Z6T3</accession>
<keyword evidence="7" id="KW-1185">Reference proteome</keyword>
<sequence>MTGGRSTGETAANQVAAVVVTYHPAPSCADLVTALSAQCQWVVVVDNGSSPEELQPLREACARTGAHLAEMGGNLGIAAAQNLGIKRARELGAHWVLLSDHDSVPSPGMVDQLLAAFRADQRDDPGSDSCGVAAAGPLVGEDRQGRDQLVYVARRWGPRRATPEELAQPYLTVAFLIASGCLVSMEALDRVGPMREDLFIDHVDLEWGLRARRAGYRLVVATGTPMTHRLGDEVVRLPGRRQPVHVHAPVRSYYLVRNTVRLLRSGLLPVAWRVGYTVWLAKYTAFNAALADRRRQRASALAHGLVDGLRGRGGPRP</sequence>
<evidence type="ECO:0000256" key="2">
    <source>
        <dbReference type="ARBA" id="ARBA00006739"/>
    </source>
</evidence>
<dbReference type="RefSeq" id="WP_119836687.1">
    <property type="nucleotide sequence ID" value="NZ_CP032514.1"/>
</dbReference>
<gene>
    <name evidence="6" type="ORF">D5R93_09970</name>
</gene>
<evidence type="ECO:0000256" key="1">
    <source>
        <dbReference type="ARBA" id="ARBA00004776"/>
    </source>
</evidence>
<name>A0ABM6Z6T3_9ACTO</name>
<evidence type="ECO:0000313" key="6">
    <source>
        <dbReference type="EMBL" id="AYD90954.1"/>
    </source>
</evidence>
<keyword evidence="4" id="KW-0808">Transferase</keyword>
<protein>
    <submittedName>
        <fullName evidence="6">Glycosyltransferase family 2 protein</fullName>
    </submittedName>
</protein>
<dbReference type="InterPro" id="IPR001173">
    <property type="entry name" value="Glyco_trans_2-like"/>
</dbReference>
<proteinExistence type="inferred from homology"/>
<dbReference type="EMBL" id="CP032514">
    <property type="protein sequence ID" value="AYD90954.1"/>
    <property type="molecule type" value="Genomic_DNA"/>
</dbReference>
<organism evidence="6 7">
    <name type="scientific">Actinomyces lilanjuaniae</name>
    <dbReference type="NCBI Taxonomy" id="2321394"/>
    <lineage>
        <taxon>Bacteria</taxon>
        <taxon>Bacillati</taxon>
        <taxon>Actinomycetota</taxon>
        <taxon>Actinomycetes</taxon>
        <taxon>Actinomycetales</taxon>
        <taxon>Actinomycetaceae</taxon>
        <taxon>Actinomyces</taxon>
    </lineage>
</organism>
<evidence type="ECO:0000313" key="7">
    <source>
        <dbReference type="Proteomes" id="UP000273001"/>
    </source>
</evidence>
<dbReference type="Gene3D" id="3.90.550.10">
    <property type="entry name" value="Spore Coat Polysaccharide Biosynthesis Protein SpsA, Chain A"/>
    <property type="match status" value="1"/>
</dbReference>
<feature type="domain" description="Glycosyltransferase 2-like" evidence="5">
    <location>
        <begin position="18"/>
        <end position="191"/>
    </location>
</feature>
<evidence type="ECO:0000256" key="3">
    <source>
        <dbReference type="ARBA" id="ARBA00022676"/>
    </source>
</evidence>
<dbReference type="InterPro" id="IPR029044">
    <property type="entry name" value="Nucleotide-diphossugar_trans"/>
</dbReference>
<evidence type="ECO:0000256" key="4">
    <source>
        <dbReference type="ARBA" id="ARBA00022679"/>
    </source>
</evidence>
<comment type="similarity">
    <text evidence="2">Belongs to the glycosyltransferase 2 family.</text>
</comment>
<dbReference type="Proteomes" id="UP000273001">
    <property type="component" value="Chromosome"/>
</dbReference>
<dbReference type="CDD" id="cd02526">
    <property type="entry name" value="GT2_RfbF_like"/>
    <property type="match status" value="1"/>
</dbReference>